<dbReference type="Proteomes" id="UP000050794">
    <property type="component" value="Unassembled WGS sequence"/>
</dbReference>
<proteinExistence type="predicted"/>
<reference evidence="3" key="1">
    <citation type="submission" date="2016-06" db="UniProtKB">
        <authorList>
            <consortium name="WormBaseParasite"/>
        </authorList>
    </citation>
    <scope>IDENTIFICATION</scope>
</reference>
<evidence type="ECO:0000313" key="1">
    <source>
        <dbReference type="EMBL" id="VDM45105.1"/>
    </source>
</evidence>
<accession>A0A183UZ64</accession>
<dbReference type="WBParaSite" id="TCNE_0001378401-mRNA-1">
    <property type="protein sequence ID" value="TCNE_0001378401-mRNA-1"/>
    <property type="gene ID" value="TCNE_0001378401"/>
</dbReference>
<organism evidence="2 3">
    <name type="scientific">Toxocara canis</name>
    <name type="common">Canine roundworm</name>
    <dbReference type="NCBI Taxonomy" id="6265"/>
    <lineage>
        <taxon>Eukaryota</taxon>
        <taxon>Metazoa</taxon>
        <taxon>Ecdysozoa</taxon>
        <taxon>Nematoda</taxon>
        <taxon>Chromadorea</taxon>
        <taxon>Rhabditida</taxon>
        <taxon>Spirurina</taxon>
        <taxon>Ascaridomorpha</taxon>
        <taxon>Ascaridoidea</taxon>
        <taxon>Toxocaridae</taxon>
        <taxon>Toxocara</taxon>
    </lineage>
</organism>
<sequence length="148" mass="16327">MGIYAIMGSFPSKDPVRPTAVGANSIILTNNSLAKGLQRRFPQVFSPDLGHYNLAKASLQLNAGAKPIFYSKRPAQYVALAAVDKELDRLETDSLLSPTVRHEPVKNTRLERQFNRQCGARNQTVKLGDPVLVRTYQGEELTGQKGKC</sequence>
<gene>
    <name evidence="1" type="ORF">TCNE_LOCUS13784</name>
</gene>
<protein>
    <submittedName>
        <fullName evidence="3">Transposase</fullName>
    </submittedName>
</protein>
<keyword evidence="2" id="KW-1185">Reference proteome</keyword>
<reference evidence="1 2" key="2">
    <citation type="submission" date="2018-11" db="EMBL/GenBank/DDBJ databases">
        <authorList>
            <consortium name="Pathogen Informatics"/>
        </authorList>
    </citation>
    <scope>NUCLEOTIDE SEQUENCE [LARGE SCALE GENOMIC DNA]</scope>
</reference>
<dbReference type="AlphaFoldDB" id="A0A183UZ64"/>
<name>A0A183UZ64_TOXCA</name>
<evidence type="ECO:0000313" key="3">
    <source>
        <dbReference type="WBParaSite" id="TCNE_0001378401-mRNA-1"/>
    </source>
</evidence>
<evidence type="ECO:0000313" key="2">
    <source>
        <dbReference type="Proteomes" id="UP000050794"/>
    </source>
</evidence>
<dbReference type="EMBL" id="UYWY01021895">
    <property type="protein sequence ID" value="VDM45105.1"/>
    <property type="molecule type" value="Genomic_DNA"/>
</dbReference>